<dbReference type="PANTHER" id="PTHR11059">
    <property type="entry name" value="DNA REPAIR PROTEIN RECN"/>
    <property type="match status" value="1"/>
</dbReference>
<dbReference type="InterPro" id="IPR004604">
    <property type="entry name" value="DNA_recomb/repair_RecN"/>
</dbReference>
<dbReference type="PIRSF" id="PIRSF003128">
    <property type="entry name" value="RecN"/>
    <property type="match status" value="1"/>
</dbReference>
<dbReference type="SUPFAM" id="SSF52540">
    <property type="entry name" value="P-loop containing nucleoside triphosphate hydrolases"/>
    <property type="match status" value="1"/>
</dbReference>
<feature type="coiled-coil region" evidence="10">
    <location>
        <begin position="311"/>
        <end position="369"/>
    </location>
</feature>
<comment type="caution">
    <text evidence="12">The sequence shown here is derived from an EMBL/GenBank/DDBJ whole genome shotgun (WGS) entry which is preliminary data.</text>
</comment>
<feature type="coiled-coil region" evidence="10">
    <location>
        <begin position="158"/>
        <end position="236"/>
    </location>
</feature>
<dbReference type="Proteomes" id="UP001262889">
    <property type="component" value="Unassembled WGS sequence"/>
</dbReference>
<dbReference type="Pfam" id="PF02463">
    <property type="entry name" value="SMC_N"/>
    <property type="match status" value="1"/>
</dbReference>
<sequence length="554" mass="61699">MLTALSIKNYALIEDININLQPGFTTITGETGAGKSIMLGALGLLLGNRADYGAIRNSAKKCVIEGTFNITNYKLKDFFVSEDLDYESSTIIRREILPSGKSRAFVNDTPVNLSSLNALGTYLIDIHSQHETLSLGNIDYQFQVIDTIAKNEGVIIEYKQHLKEYRKLQKRAVDLKEEQAQAAKEYDYNLFLLNELEEAKLKPGMQEELEARYEELNNVEELTEQLSAAFNNINQEEIGSLETLKEVRGSLARISTFSPTYESLHGRLQSVIIELDDIGEEIAAALERVEANPEELEAANTKLQLIYNLQKKHAAGSIEELKEIQEELQKKVSASENAETDLSELNKAIADKEKELAAVAKKLHENRKKIIPPFIKETEETLAALGMPNARLKIELQQQKTFLQNGQDQLSWYLAANKGGDFKEMKKAASGGELSRIMLAVKSILAAQSNLPTIIFDEIDTGVSGDIAQKMGEILQRMGNNMQVIAITHLPQIAGKGNSHFKIFKEDTANVTTTKIRQLQTPDRVEELAMMLGGNNISESARAHAKELLNGIEY</sequence>
<evidence type="ECO:0000256" key="2">
    <source>
        <dbReference type="ARBA" id="ARBA00009441"/>
    </source>
</evidence>
<evidence type="ECO:0000313" key="13">
    <source>
        <dbReference type="Proteomes" id="UP001262889"/>
    </source>
</evidence>
<dbReference type="NCBIfam" id="TIGR00634">
    <property type="entry name" value="recN"/>
    <property type="match status" value="1"/>
</dbReference>
<accession>A0ABU3CDF2</accession>
<gene>
    <name evidence="12" type="primary">recN</name>
    <name evidence="12" type="ORF">RM553_16065</name>
</gene>
<protein>
    <recommendedName>
        <fullName evidence="3 9">DNA repair protein RecN</fullName>
    </recommendedName>
    <alternativeName>
        <fullName evidence="8 9">Recombination protein N</fullName>
    </alternativeName>
</protein>
<dbReference type="CDD" id="cd03241">
    <property type="entry name" value="ABC_RecN"/>
    <property type="match status" value="1"/>
</dbReference>
<evidence type="ECO:0000256" key="10">
    <source>
        <dbReference type="SAM" id="Coils"/>
    </source>
</evidence>
<dbReference type="Gene3D" id="3.40.50.300">
    <property type="entry name" value="P-loop containing nucleotide triphosphate hydrolases"/>
    <property type="match status" value="2"/>
</dbReference>
<evidence type="ECO:0000313" key="12">
    <source>
        <dbReference type="EMBL" id="MDT0644355.1"/>
    </source>
</evidence>
<proteinExistence type="inferred from homology"/>
<dbReference type="RefSeq" id="WP_311535973.1">
    <property type="nucleotide sequence ID" value="NZ_JAVRHQ010000025.1"/>
</dbReference>
<keyword evidence="6" id="KW-0067">ATP-binding</keyword>
<keyword evidence="10" id="KW-0175">Coiled coil</keyword>
<dbReference type="EMBL" id="JAVRHQ010000025">
    <property type="protein sequence ID" value="MDT0644355.1"/>
    <property type="molecule type" value="Genomic_DNA"/>
</dbReference>
<comment type="similarity">
    <text evidence="2 9">Belongs to the RecN family.</text>
</comment>
<keyword evidence="7 9" id="KW-0234">DNA repair</keyword>
<dbReference type="InterPro" id="IPR027417">
    <property type="entry name" value="P-loop_NTPase"/>
</dbReference>
<dbReference type="PANTHER" id="PTHR11059:SF0">
    <property type="entry name" value="DNA REPAIR PROTEIN RECN"/>
    <property type="match status" value="1"/>
</dbReference>
<evidence type="ECO:0000259" key="11">
    <source>
        <dbReference type="Pfam" id="PF02463"/>
    </source>
</evidence>
<name>A0ABU3CDF2_9FLAO</name>
<evidence type="ECO:0000256" key="3">
    <source>
        <dbReference type="ARBA" id="ARBA00021315"/>
    </source>
</evidence>
<evidence type="ECO:0000256" key="1">
    <source>
        <dbReference type="ARBA" id="ARBA00003618"/>
    </source>
</evidence>
<reference evidence="12 13" key="1">
    <citation type="submission" date="2023-09" db="EMBL/GenBank/DDBJ databases">
        <authorList>
            <person name="Rey-Velasco X."/>
        </authorList>
    </citation>
    <scope>NUCLEOTIDE SEQUENCE [LARGE SCALE GENOMIC DNA]</scope>
    <source>
        <strain evidence="12 13">F363</strain>
    </source>
</reference>
<evidence type="ECO:0000256" key="7">
    <source>
        <dbReference type="ARBA" id="ARBA00023204"/>
    </source>
</evidence>
<evidence type="ECO:0000256" key="5">
    <source>
        <dbReference type="ARBA" id="ARBA00022763"/>
    </source>
</evidence>
<evidence type="ECO:0000256" key="6">
    <source>
        <dbReference type="ARBA" id="ARBA00022840"/>
    </source>
</evidence>
<evidence type="ECO:0000256" key="4">
    <source>
        <dbReference type="ARBA" id="ARBA00022741"/>
    </source>
</evidence>
<dbReference type="InterPro" id="IPR003395">
    <property type="entry name" value="RecF/RecN/SMC_N"/>
</dbReference>
<evidence type="ECO:0000256" key="9">
    <source>
        <dbReference type="PIRNR" id="PIRNR003128"/>
    </source>
</evidence>
<keyword evidence="4" id="KW-0547">Nucleotide-binding</keyword>
<keyword evidence="13" id="KW-1185">Reference proteome</keyword>
<evidence type="ECO:0000256" key="8">
    <source>
        <dbReference type="ARBA" id="ARBA00033408"/>
    </source>
</evidence>
<feature type="domain" description="RecF/RecN/SMC N-terminal" evidence="11">
    <location>
        <begin position="3"/>
        <end position="507"/>
    </location>
</feature>
<comment type="function">
    <text evidence="1 9">May be involved in recombinational repair of damaged DNA.</text>
</comment>
<keyword evidence="5 9" id="KW-0227">DNA damage</keyword>
<organism evidence="12 13">
    <name type="scientific">Autumnicola tepida</name>
    <dbReference type="NCBI Taxonomy" id="3075595"/>
    <lineage>
        <taxon>Bacteria</taxon>
        <taxon>Pseudomonadati</taxon>
        <taxon>Bacteroidota</taxon>
        <taxon>Flavobacteriia</taxon>
        <taxon>Flavobacteriales</taxon>
        <taxon>Flavobacteriaceae</taxon>
        <taxon>Autumnicola</taxon>
    </lineage>
</organism>